<dbReference type="VEuPathDB" id="FungiDB:ASPWEDRAFT_166557"/>
<evidence type="ECO:0000259" key="8">
    <source>
        <dbReference type="PROSITE" id="PS50118"/>
    </source>
</evidence>
<dbReference type="GO" id="GO:0000981">
    <property type="term" value="F:DNA-binding transcription factor activity, RNA polymerase II-specific"/>
    <property type="evidence" value="ECO:0007669"/>
    <property type="project" value="TreeGrafter"/>
</dbReference>
<evidence type="ECO:0000313" key="10">
    <source>
        <dbReference type="Proteomes" id="UP000184383"/>
    </source>
</evidence>
<name>A0A1L9RZY0_ASPWE</name>
<dbReference type="GeneID" id="63745864"/>
<dbReference type="GO" id="GO:0005634">
    <property type="term" value="C:nucleus"/>
    <property type="evidence" value="ECO:0007669"/>
    <property type="project" value="UniProtKB-SubCell"/>
</dbReference>
<dbReference type="Gene3D" id="1.10.30.10">
    <property type="entry name" value="High mobility group box domain"/>
    <property type="match status" value="1"/>
</dbReference>
<feature type="domain" description="HMG box" evidence="8">
    <location>
        <begin position="185"/>
        <end position="253"/>
    </location>
</feature>
<dbReference type="CDD" id="cd01389">
    <property type="entry name" value="HMG-box_ROX1-like"/>
    <property type="match status" value="1"/>
</dbReference>
<dbReference type="PANTHER" id="PTHR45803">
    <property type="entry name" value="SOX100B"/>
    <property type="match status" value="1"/>
</dbReference>
<dbReference type="PANTHER" id="PTHR45803:SF5">
    <property type="entry name" value="SOX100B"/>
    <property type="match status" value="1"/>
</dbReference>
<feature type="region of interest" description="Disordered" evidence="7">
    <location>
        <begin position="247"/>
        <end position="294"/>
    </location>
</feature>
<feature type="compositionally biased region" description="Basic and acidic residues" evidence="7">
    <location>
        <begin position="258"/>
        <end position="276"/>
    </location>
</feature>
<feature type="region of interest" description="Disordered" evidence="7">
    <location>
        <begin position="1"/>
        <end position="36"/>
    </location>
</feature>
<protein>
    <recommendedName>
        <fullName evidence="8">HMG box domain-containing protein</fullName>
    </recommendedName>
</protein>
<dbReference type="InterPro" id="IPR036910">
    <property type="entry name" value="HMG_box_dom_sf"/>
</dbReference>
<dbReference type="Pfam" id="PF00505">
    <property type="entry name" value="HMG_box"/>
    <property type="match status" value="1"/>
</dbReference>
<dbReference type="STRING" id="1073089.A0A1L9RZY0"/>
<comment type="subcellular location">
    <subcellularLocation>
        <location evidence="1">Nucleus</location>
    </subcellularLocation>
</comment>
<gene>
    <name evidence="9" type="ORF">ASPWEDRAFT_166557</name>
</gene>
<evidence type="ECO:0000256" key="5">
    <source>
        <dbReference type="ARBA" id="ARBA00023242"/>
    </source>
</evidence>
<dbReference type="Proteomes" id="UP000184383">
    <property type="component" value="Unassembled WGS sequence"/>
</dbReference>
<dbReference type="PROSITE" id="PS50118">
    <property type="entry name" value="HMG_BOX_2"/>
    <property type="match status" value="1"/>
</dbReference>
<feature type="region of interest" description="Disordered" evidence="7">
    <location>
        <begin position="81"/>
        <end position="147"/>
    </location>
</feature>
<accession>A0A1L9RZY0</accession>
<dbReference type="SUPFAM" id="SSF47095">
    <property type="entry name" value="HMG-box"/>
    <property type="match status" value="1"/>
</dbReference>
<dbReference type="InterPro" id="IPR050917">
    <property type="entry name" value="SOX_TF"/>
</dbReference>
<dbReference type="OrthoDB" id="2307332at2759"/>
<organism evidence="9 10">
    <name type="scientific">Aspergillus wentii DTO 134E9</name>
    <dbReference type="NCBI Taxonomy" id="1073089"/>
    <lineage>
        <taxon>Eukaryota</taxon>
        <taxon>Fungi</taxon>
        <taxon>Dikarya</taxon>
        <taxon>Ascomycota</taxon>
        <taxon>Pezizomycotina</taxon>
        <taxon>Eurotiomycetes</taxon>
        <taxon>Eurotiomycetidae</taxon>
        <taxon>Eurotiales</taxon>
        <taxon>Aspergillaceae</taxon>
        <taxon>Aspergillus</taxon>
        <taxon>Aspergillus subgen. Cremei</taxon>
    </lineage>
</organism>
<evidence type="ECO:0000256" key="3">
    <source>
        <dbReference type="ARBA" id="ARBA00023125"/>
    </source>
</evidence>
<evidence type="ECO:0000256" key="4">
    <source>
        <dbReference type="ARBA" id="ARBA00023163"/>
    </source>
</evidence>
<feature type="compositionally biased region" description="Basic residues" evidence="7">
    <location>
        <begin position="121"/>
        <end position="133"/>
    </location>
</feature>
<sequence>MAAARFIRQPPSPPHSADGEPIPDAQMDPCGQIHPLYAHPDSFAGVYPNHPEMQQVSYGSPPYYTENDYRLMPMQHPMVTHGMQVNTPPPTSDDGMASGSLEPNSPEWASPRSRPSPLKTRVARPVKAKRRTGKATDRKAKPKMSGPLSEITHHLTHVPVRDMEEWVRRPIEVRHQEVIKRNGKIARPMNSFMLYRSAYAERAKEWFSQNNHQVVSTAAGDSWKMEPREVREKYERLASIEKNNHLKAHPGYKFTPSKVDKEKRNRQSLVGDDRPELSVQDHTPASSPFFHNRGMSSDVDSSGWKSRDSTPFDIQDHGLPMGSYISSSWPTSTPSSRSVPGIMASPEPAAHYLHSSVHSGMVGHVEDLGLRKFDMQELQYASSNALAGLPGAAHHDLLQQTSVAAPGTNGGQMDPQLLSIHPNEEGSPVFSQPQYMWPEGPNNYLPATAPMEPGSVQYPVSAAYQPGMQPMVHHEAGLDASGDFDQWINPHGNGY</sequence>
<keyword evidence="4" id="KW-0804">Transcription</keyword>
<dbReference type="RefSeq" id="XP_040694166.1">
    <property type="nucleotide sequence ID" value="XM_040830016.1"/>
</dbReference>
<feature type="DNA-binding region" description="HMG box" evidence="6">
    <location>
        <begin position="185"/>
        <end position="253"/>
    </location>
</feature>
<dbReference type="EMBL" id="KV878209">
    <property type="protein sequence ID" value="OJJ40490.1"/>
    <property type="molecule type" value="Genomic_DNA"/>
</dbReference>
<proteinExistence type="predicted"/>
<reference evidence="10" key="1">
    <citation type="journal article" date="2017" name="Genome Biol.">
        <title>Comparative genomics reveals high biological diversity and specific adaptations in the industrially and medically important fungal genus Aspergillus.</title>
        <authorList>
            <person name="de Vries R.P."/>
            <person name="Riley R."/>
            <person name="Wiebenga A."/>
            <person name="Aguilar-Osorio G."/>
            <person name="Amillis S."/>
            <person name="Uchima C.A."/>
            <person name="Anderluh G."/>
            <person name="Asadollahi M."/>
            <person name="Askin M."/>
            <person name="Barry K."/>
            <person name="Battaglia E."/>
            <person name="Bayram O."/>
            <person name="Benocci T."/>
            <person name="Braus-Stromeyer S.A."/>
            <person name="Caldana C."/>
            <person name="Canovas D."/>
            <person name="Cerqueira G.C."/>
            <person name="Chen F."/>
            <person name="Chen W."/>
            <person name="Choi C."/>
            <person name="Clum A."/>
            <person name="Dos Santos R.A."/>
            <person name="Damasio A.R."/>
            <person name="Diallinas G."/>
            <person name="Emri T."/>
            <person name="Fekete E."/>
            <person name="Flipphi M."/>
            <person name="Freyberg S."/>
            <person name="Gallo A."/>
            <person name="Gournas C."/>
            <person name="Habgood R."/>
            <person name="Hainaut M."/>
            <person name="Harispe M.L."/>
            <person name="Henrissat B."/>
            <person name="Hilden K.S."/>
            <person name="Hope R."/>
            <person name="Hossain A."/>
            <person name="Karabika E."/>
            <person name="Karaffa L."/>
            <person name="Karanyi Z."/>
            <person name="Krasevec N."/>
            <person name="Kuo A."/>
            <person name="Kusch H."/>
            <person name="LaButti K."/>
            <person name="Lagendijk E.L."/>
            <person name="Lapidus A."/>
            <person name="Levasseur A."/>
            <person name="Lindquist E."/>
            <person name="Lipzen A."/>
            <person name="Logrieco A.F."/>
            <person name="MacCabe A."/>
            <person name="Maekelae M.R."/>
            <person name="Malavazi I."/>
            <person name="Melin P."/>
            <person name="Meyer V."/>
            <person name="Mielnichuk N."/>
            <person name="Miskei M."/>
            <person name="Molnar A.P."/>
            <person name="Mule G."/>
            <person name="Ngan C.Y."/>
            <person name="Orejas M."/>
            <person name="Orosz E."/>
            <person name="Ouedraogo J.P."/>
            <person name="Overkamp K.M."/>
            <person name="Park H.-S."/>
            <person name="Perrone G."/>
            <person name="Piumi F."/>
            <person name="Punt P.J."/>
            <person name="Ram A.F."/>
            <person name="Ramon A."/>
            <person name="Rauscher S."/>
            <person name="Record E."/>
            <person name="Riano-Pachon D.M."/>
            <person name="Robert V."/>
            <person name="Roehrig J."/>
            <person name="Ruller R."/>
            <person name="Salamov A."/>
            <person name="Salih N.S."/>
            <person name="Samson R.A."/>
            <person name="Sandor E."/>
            <person name="Sanguinetti M."/>
            <person name="Schuetze T."/>
            <person name="Sepcic K."/>
            <person name="Shelest E."/>
            <person name="Sherlock G."/>
            <person name="Sophianopoulou V."/>
            <person name="Squina F.M."/>
            <person name="Sun H."/>
            <person name="Susca A."/>
            <person name="Todd R.B."/>
            <person name="Tsang A."/>
            <person name="Unkles S.E."/>
            <person name="van de Wiele N."/>
            <person name="van Rossen-Uffink D."/>
            <person name="Oliveira J.V."/>
            <person name="Vesth T.C."/>
            <person name="Visser J."/>
            <person name="Yu J.-H."/>
            <person name="Zhou M."/>
            <person name="Andersen M.R."/>
            <person name="Archer D.B."/>
            <person name="Baker S.E."/>
            <person name="Benoit I."/>
            <person name="Brakhage A.A."/>
            <person name="Braus G.H."/>
            <person name="Fischer R."/>
            <person name="Frisvad J.C."/>
            <person name="Goldman G.H."/>
            <person name="Houbraken J."/>
            <person name="Oakley B."/>
            <person name="Pocsi I."/>
            <person name="Scazzocchio C."/>
            <person name="Seiboth B."/>
            <person name="vanKuyk P.A."/>
            <person name="Wortman J."/>
            <person name="Dyer P.S."/>
            <person name="Grigoriev I.V."/>
        </authorList>
    </citation>
    <scope>NUCLEOTIDE SEQUENCE [LARGE SCALE GENOMIC DNA]</scope>
    <source>
        <strain evidence="10">DTO 134E9</strain>
    </source>
</reference>
<keyword evidence="3 6" id="KW-0238">DNA-binding</keyword>
<evidence type="ECO:0000256" key="6">
    <source>
        <dbReference type="PROSITE-ProRule" id="PRU00267"/>
    </source>
</evidence>
<dbReference type="SMART" id="SM00398">
    <property type="entry name" value="HMG"/>
    <property type="match status" value="1"/>
</dbReference>
<keyword evidence="10" id="KW-1185">Reference proteome</keyword>
<keyword evidence="5 6" id="KW-0539">Nucleus</keyword>
<evidence type="ECO:0000256" key="7">
    <source>
        <dbReference type="SAM" id="MobiDB-lite"/>
    </source>
</evidence>
<evidence type="ECO:0000256" key="1">
    <source>
        <dbReference type="ARBA" id="ARBA00004123"/>
    </source>
</evidence>
<dbReference type="AlphaFoldDB" id="A0A1L9RZY0"/>
<dbReference type="InterPro" id="IPR009071">
    <property type="entry name" value="HMG_box_dom"/>
</dbReference>
<dbReference type="GO" id="GO:0000978">
    <property type="term" value="F:RNA polymerase II cis-regulatory region sequence-specific DNA binding"/>
    <property type="evidence" value="ECO:0007669"/>
    <property type="project" value="TreeGrafter"/>
</dbReference>
<evidence type="ECO:0000313" key="9">
    <source>
        <dbReference type="EMBL" id="OJJ40490.1"/>
    </source>
</evidence>
<evidence type="ECO:0000256" key="2">
    <source>
        <dbReference type="ARBA" id="ARBA00023015"/>
    </source>
</evidence>
<keyword evidence="2" id="KW-0805">Transcription regulation</keyword>